<dbReference type="PIRSF" id="PIRSF017082">
    <property type="entry name" value="YflP"/>
    <property type="match status" value="1"/>
</dbReference>
<keyword evidence="2" id="KW-0732">Signal</keyword>
<dbReference type="CDD" id="cd07012">
    <property type="entry name" value="PBP2_Bug_TTT"/>
    <property type="match status" value="1"/>
</dbReference>
<accession>A0ABS1EBN1</accession>
<proteinExistence type="inferred from homology"/>
<dbReference type="PANTHER" id="PTHR42928:SF5">
    <property type="entry name" value="BLR1237 PROTEIN"/>
    <property type="match status" value="1"/>
</dbReference>
<evidence type="ECO:0000256" key="1">
    <source>
        <dbReference type="ARBA" id="ARBA00006987"/>
    </source>
</evidence>
<dbReference type="Pfam" id="PF03401">
    <property type="entry name" value="TctC"/>
    <property type="match status" value="1"/>
</dbReference>
<reference evidence="3 4" key="1">
    <citation type="submission" date="2020-12" db="EMBL/GenBank/DDBJ databases">
        <authorList>
            <person name="Lu T."/>
            <person name="Wang Q."/>
            <person name="Han X."/>
        </authorList>
    </citation>
    <scope>NUCLEOTIDE SEQUENCE [LARGE SCALE GENOMIC DNA]</scope>
    <source>
        <strain evidence="3 4">WQ 585</strain>
    </source>
</reference>
<keyword evidence="4" id="KW-1185">Reference proteome</keyword>
<feature type="signal peptide" evidence="2">
    <location>
        <begin position="1"/>
        <end position="25"/>
    </location>
</feature>
<dbReference type="PANTHER" id="PTHR42928">
    <property type="entry name" value="TRICARBOXYLATE-BINDING PROTEIN"/>
    <property type="match status" value="1"/>
</dbReference>
<comment type="caution">
    <text evidence="3">The sequence shown here is derived from an EMBL/GenBank/DDBJ whole genome shotgun (WGS) entry which is preliminary data.</text>
</comment>
<dbReference type="EMBL" id="JAENGP010000002">
    <property type="protein sequence ID" value="MBK1779984.1"/>
    <property type="molecule type" value="Genomic_DNA"/>
</dbReference>
<evidence type="ECO:0000313" key="3">
    <source>
        <dbReference type="EMBL" id="MBK1779984.1"/>
    </source>
</evidence>
<organism evidence="3 4">
    <name type="scientific">Advenella mandrilli</name>
    <dbReference type="NCBI Taxonomy" id="2800330"/>
    <lineage>
        <taxon>Bacteria</taxon>
        <taxon>Pseudomonadati</taxon>
        <taxon>Pseudomonadota</taxon>
        <taxon>Betaproteobacteria</taxon>
        <taxon>Burkholderiales</taxon>
        <taxon>Alcaligenaceae</taxon>
    </lineage>
</organism>
<dbReference type="Proteomes" id="UP000635316">
    <property type="component" value="Unassembled WGS sequence"/>
</dbReference>
<dbReference type="SUPFAM" id="SSF53850">
    <property type="entry name" value="Periplasmic binding protein-like II"/>
    <property type="match status" value="1"/>
</dbReference>
<dbReference type="InterPro" id="IPR042100">
    <property type="entry name" value="Bug_dom1"/>
</dbReference>
<protein>
    <submittedName>
        <fullName evidence="3">Tripartite tricarboxylate transporter substrate binding protein</fullName>
    </submittedName>
</protein>
<evidence type="ECO:0000256" key="2">
    <source>
        <dbReference type="SAM" id="SignalP"/>
    </source>
</evidence>
<gene>
    <name evidence="3" type="ORF">JHL22_02000</name>
</gene>
<dbReference type="Gene3D" id="3.40.190.10">
    <property type="entry name" value="Periplasmic binding protein-like II"/>
    <property type="match status" value="1"/>
</dbReference>
<dbReference type="RefSeq" id="WP_200233284.1">
    <property type="nucleotide sequence ID" value="NZ_JAENGP010000002.1"/>
</dbReference>
<feature type="chain" id="PRO_5046227228" evidence="2">
    <location>
        <begin position="26"/>
        <end position="328"/>
    </location>
</feature>
<name>A0ABS1EBN1_9BURK</name>
<dbReference type="InterPro" id="IPR005064">
    <property type="entry name" value="BUG"/>
</dbReference>
<sequence>MKYTPFKYIGAGLTALCVSITAVKATPLPDQISVIVPFAPGGAVDVLTRLLTRQLATETGTNFIVENKPGAGGAIAAAQVARAKPDGRTILMGTTNTHGINTHLNPQLKYDPVKDFTPIADVAENIVILAANANFPAQNLTETIELLRKEPGKYSFGSPGIGSVHQMAMEQFKDKLALDVVHVAYKGAGPAMADTAAGNVQLVMAGIAPAMPFLQDKRIKILGIANPKSDMFSGVKEVANIQYFSDIQPETAAQSWIALFAPAGTDTSIVNQLHGAVQKILTSDSFKKELIPMGMVPNISSRDEFSTKVQENMAFWKKTIQQPATTNQ</sequence>
<evidence type="ECO:0000313" key="4">
    <source>
        <dbReference type="Proteomes" id="UP000635316"/>
    </source>
</evidence>
<comment type="similarity">
    <text evidence="1">Belongs to the UPF0065 (bug) family.</text>
</comment>
<dbReference type="Gene3D" id="3.40.190.150">
    <property type="entry name" value="Bordetella uptake gene, domain 1"/>
    <property type="match status" value="1"/>
</dbReference>